<keyword evidence="2" id="KW-1185">Reference proteome</keyword>
<dbReference type="Proteomes" id="UP001524501">
    <property type="component" value="Unassembled WGS sequence"/>
</dbReference>
<dbReference type="EMBL" id="JANFQF010000008">
    <property type="protein sequence ID" value="MCQ4119891.1"/>
    <property type="molecule type" value="Genomic_DNA"/>
</dbReference>
<comment type="caution">
    <text evidence="1">The sequence shown here is derived from an EMBL/GenBank/DDBJ whole genome shotgun (WGS) entry which is preliminary data.</text>
</comment>
<reference evidence="1 2" key="1">
    <citation type="submission" date="2022-07" db="EMBL/GenBank/DDBJ databases">
        <title>Degradation activity of malathion, p-nitrophenol and potential low-temperature adaptation strategy of Rhodococcus sp. FXJ9.536.</title>
        <authorList>
            <person name="Huang J."/>
            <person name="Huang Y."/>
        </authorList>
    </citation>
    <scope>NUCLEOTIDE SEQUENCE [LARGE SCALE GENOMIC DNA]</scope>
    <source>
        <strain evidence="1 2">FXJ9.536</strain>
    </source>
</reference>
<evidence type="ECO:0000313" key="1">
    <source>
        <dbReference type="EMBL" id="MCQ4119891.1"/>
    </source>
</evidence>
<name>A0ABT1QCA7_9NOCA</name>
<accession>A0ABT1QCA7</accession>
<sequence length="307" mass="34453">MAVDIAFISPEGTRIDVSGRLAGRQGIVLAAGQVQNIYGAPISQEWKRAARERGGRFKSQSFPMRDMAIGVHLFGDEHPEGIEYLESMMDHCFPSEPDEWDQDWEPGRIVIKSKNAVRRLFAMRYDGDDFEPDFDPHVDDYENPILKLRSGQPFWEARPVVTAWETDGTSGSGFIEVSNPTPVLMFQSWRLTLGTWSIPDPSWVGRKGKRVPGGEYGDRTVPLLPIEPVHGGARINYDPMRLMLESWSGTNLLGENGGRDFFMHKIPPFTPPTMLPISVTGAPAGVGARAELHQPRLWLKPWGGEWR</sequence>
<gene>
    <name evidence="1" type="ORF">NOF53_12030</name>
</gene>
<dbReference type="RefSeq" id="WP_255968462.1">
    <property type="nucleotide sequence ID" value="NZ_JANFQF010000008.1"/>
</dbReference>
<evidence type="ECO:0008006" key="3">
    <source>
        <dbReference type="Google" id="ProtNLM"/>
    </source>
</evidence>
<proteinExistence type="predicted"/>
<protein>
    <recommendedName>
        <fullName evidence="3">Minor tail protein</fullName>
    </recommendedName>
</protein>
<evidence type="ECO:0000313" key="2">
    <source>
        <dbReference type="Proteomes" id="UP001524501"/>
    </source>
</evidence>
<organism evidence="1 2">
    <name type="scientific">Rhodococcus tibetensis</name>
    <dbReference type="NCBI Taxonomy" id="2965064"/>
    <lineage>
        <taxon>Bacteria</taxon>
        <taxon>Bacillati</taxon>
        <taxon>Actinomycetota</taxon>
        <taxon>Actinomycetes</taxon>
        <taxon>Mycobacteriales</taxon>
        <taxon>Nocardiaceae</taxon>
        <taxon>Rhodococcus</taxon>
    </lineage>
</organism>